<reference evidence="4 5" key="1">
    <citation type="journal article" date="2018" name="Mol. Biol. Evol.">
        <title>Broad Genomic Sampling Reveals a Smut Pathogenic Ancestry of the Fungal Clade Ustilaginomycotina.</title>
        <authorList>
            <person name="Kijpornyongpan T."/>
            <person name="Mondo S.J."/>
            <person name="Barry K."/>
            <person name="Sandor L."/>
            <person name="Lee J."/>
            <person name="Lipzen A."/>
            <person name="Pangilinan J."/>
            <person name="LaButti K."/>
            <person name="Hainaut M."/>
            <person name="Henrissat B."/>
            <person name="Grigoriev I.V."/>
            <person name="Spatafora J.W."/>
            <person name="Aime M.C."/>
        </authorList>
    </citation>
    <scope>NUCLEOTIDE SEQUENCE [LARGE SCALE GENOMIC DNA]</scope>
    <source>
        <strain evidence="4 5">MCA 4186</strain>
    </source>
</reference>
<organism evidence="4 5">
    <name type="scientific">Tilletiopsis washingtonensis</name>
    <dbReference type="NCBI Taxonomy" id="58919"/>
    <lineage>
        <taxon>Eukaryota</taxon>
        <taxon>Fungi</taxon>
        <taxon>Dikarya</taxon>
        <taxon>Basidiomycota</taxon>
        <taxon>Ustilaginomycotina</taxon>
        <taxon>Exobasidiomycetes</taxon>
        <taxon>Entylomatales</taxon>
        <taxon>Entylomatales incertae sedis</taxon>
        <taxon>Tilletiopsis</taxon>
    </lineage>
</organism>
<dbReference type="PANTHER" id="PTHR43674:SF16">
    <property type="entry name" value="CARBON-NITROGEN FAMILY, PUTATIVE (AFU_ORTHOLOGUE AFUA_5G02350)-RELATED"/>
    <property type="match status" value="1"/>
</dbReference>
<dbReference type="CDD" id="cd07197">
    <property type="entry name" value="nitrilase"/>
    <property type="match status" value="1"/>
</dbReference>
<dbReference type="EMBL" id="KZ819301">
    <property type="protein sequence ID" value="PWN96027.1"/>
    <property type="molecule type" value="Genomic_DNA"/>
</dbReference>
<feature type="domain" description="CN hydrolase" evidence="3">
    <location>
        <begin position="1"/>
        <end position="298"/>
    </location>
</feature>
<dbReference type="AlphaFoldDB" id="A0A316Z2K8"/>
<keyword evidence="1 4" id="KW-0378">Hydrolase</keyword>
<feature type="non-terminal residue" evidence="4">
    <location>
        <position position="1"/>
    </location>
</feature>
<dbReference type="Pfam" id="PF00795">
    <property type="entry name" value="CN_hydrolase"/>
    <property type="match status" value="1"/>
</dbReference>
<keyword evidence="5" id="KW-1185">Reference proteome</keyword>
<feature type="region of interest" description="Disordered" evidence="2">
    <location>
        <begin position="83"/>
        <end position="102"/>
    </location>
</feature>
<protein>
    <submittedName>
        <fullName evidence="4">Carbon-nitrogen hydrolase</fullName>
    </submittedName>
</protein>
<dbReference type="Proteomes" id="UP000245946">
    <property type="component" value="Unassembled WGS sequence"/>
</dbReference>
<proteinExistence type="predicted"/>
<dbReference type="Gene3D" id="3.60.110.10">
    <property type="entry name" value="Carbon-nitrogen hydrolase"/>
    <property type="match status" value="1"/>
</dbReference>
<evidence type="ECO:0000313" key="4">
    <source>
        <dbReference type="EMBL" id="PWN96027.1"/>
    </source>
</evidence>
<feature type="non-terminal residue" evidence="4">
    <location>
        <position position="313"/>
    </location>
</feature>
<dbReference type="SUPFAM" id="SSF56317">
    <property type="entry name" value="Carbon-nitrogen hydrolase"/>
    <property type="match status" value="1"/>
</dbReference>
<dbReference type="GeneID" id="37267372"/>
<accession>A0A316Z2K8</accession>
<dbReference type="InterPro" id="IPR003010">
    <property type="entry name" value="C-N_Hydrolase"/>
</dbReference>
<sequence length="313" mass="34607">LRTAEQLAEAAAQRGADVLVLPEYFFTGAEHDLWRQLRTGVDDERCSSRRPQPMDDPEHFLHEIARLAQAHDIDIVAGTAVEAGHHQPQHRTSSHNKADKEEDEGHKLFNTCYYVGRDGEVKGRYTKRNLWHPERAVLSAATPDSHPHDRTFVVTTRRGRQVRVGMLICWDLGFPEAFRELLERPTGGEETMVGPDVVFVPTCWYATDAGARGIAWNKESEATLLDSICVARAIENECVVAMCNVAGPSWPADAAPSDDTEEPEAVGVGRTSVSAPFLGSVARVEDEHEALLFAAVDLRVLPDASAVYRCRAD</sequence>
<dbReference type="RefSeq" id="XP_025596306.1">
    <property type="nucleotide sequence ID" value="XM_025739826.1"/>
</dbReference>
<dbReference type="GO" id="GO:0016811">
    <property type="term" value="F:hydrolase activity, acting on carbon-nitrogen (but not peptide) bonds, in linear amides"/>
    <property type="evidence" value="ECO:0007669"/>
    <property type="project" value="TreeGrafter"/>
</dbReference>
<evidence type="ECO:0000313" key="5">
    <source>
        <dbReference type="Proteomes" id="UP000245946"/>
    </source>
</evidence>
<gene>
    <name evidence="4" type="ORF">FA09DRAFT_282317</name>
</gene>
<evidence type="ECO:0000259" key="3">
    <source>
        <dbReference type="PROSITE" id="PS50263"/>
    </source>
</evidence>
<dbReference type="InterPro" id="IPR050345">
    <property type="entry name" value="Aliph_Amidase/BUP"/>
</dbReference>
<dbReference type="STRING" id="58919.A0A316Z2K8"/>
<dbReference type="PROSITE" id="PS50263">
    <property type="entry name" value="CN_HYDROLASE"/>
    <property type="match status" value="1"/>
</dbReference>
<dbReference type="InterPro" id="IPR036526">
    <property type="entry name" value="C-N_Hydrolase_sf"/>
</dbReference>
<dbReference type="PANTHER" id="PTHR43674">
    <property type="entry name" value="NITRILASE C965.09-RELATED"/>
    <property type="match status" value="1"/>
</dbReference>
<dbReference type="OrthoDB" id="412018at2759"/>
<name>A0A316Z2K8_9BASI</name>
<evidence type="ECO:0000256" key="2">
    <source>
        <dbReference type="SAM" id="MobiDB-lite"/>
    </source>
</evidence>
<evidence type="ECO:0000256" key="1">
    <source>
        <dbReference type="ARBA" id="ARBA00022801"/>
    </source>
</evidence>